<reference evidence="7" key="1">
    <citation type="submission" date="2021-01" db="EMBL/GenBank/DDBJ databases">
        <authorList>
            <person name="Corre E."/>
            <person name="Pelletier E."/>
            <person name="Niang G."/>
            <person name="Scheremetjew M."/>
            <person name="Finn R."/>
            <person name="Kale V."/>
            <person name="Holt S."/>
            <person name="Cochrane G."/>
            <person name="Meng A."/>
            <person name="Brown T."/>
            <person name="Cohen L."/>
        </authorList>
    </citation>
    <scope>NUCLEOTIDE SEQUENCE</scope>
    <source>
        <strain evidence="7">PLY182g</strain>
    </source>
</reference>
<dbReference type="Pfam" id="PF00248">
    <property type="entry name" value="Aldo_ket_red"/>
    <property type="match status" value="1"/>
</dbReference>
<dbReference type="PROSITE" id="PS00062">
    <property type="entry name" value="ALDOKETO_REDUCTASE_2"/>
    <property type="match status" value="1"/>
</dbReference>
<dbReference type="PRINTS" id="PR00069">
    <property type="entry name" value="ALDKETRDTASE"/>
</dbReference>
<dbReference type="PANTHER" id="PTHR43827">
    <property type="entry name" value="2,5-DIKETO-D-GLUCONIC ACID REDUCTASE"/>
    <property type="match status" value="1"/>
</dbReference>
<dbReference type="PROSITE" id="PS00063">
    <property type="entry name" value="ALDOKETO_REDUCTASE_3"/>
    <property type="match status" value="1"/>
</dbReference>
<dbReference type="Gene3D" id="3.20.20.100">
    <property type="entry name" value="NADP-dependent oxidoreductase domain"/>
    <property type="match status" value="1"/>
</dbReference>
<feature type="region of interest" description="Disordered" evidence="4">
    <location>
        <begin position="35"/>
        <end position="55"/>
    </location>
</feature>
<evidence type="ECO:0000256" key="5">
    <source>
        <dbReference type="SAM" id="SignalP"/>
    </source>
</evidence>
<accession>A0A7S0L8G3</accession>
<feature type="domain" description="NADP-dependent oxidoreductase" evidence="6">
    <location>
        <begin position="80"/>
        <end position="329"/>
    </location>
</feature>
<evidence type="ECO:0000259" key="6">
    <source>
        <dbReference type="Pfam" id="PF00248"/>
    </source>
</evidence>
<feature type="chain" id="PRO_5030834848" description="NADP-dependent oxidoreductase domain-containing protein" evidence="5">
    <location>
        <begin position="22"/>
        <end position="343"/>
    </location>
</feature>
<gene>
    <name evidence="7" type="ORF">CPEL01642_LOCUS7187</name>
</gene>
<dbReference type="FunFam" id="3.20.20.100:FF:000002">
    <property type="entry name" value="2,5-diketo-D-gluconic acid reductase A"/>
    <property type="match status" value="1"/>
</dbReference>
<protein>
    <recommendedName>
        <fullName evidence="6">NADP-dependent oxidoreductase domain-containing protein</fullName>
    </recommendedName>
</protein>
<dbReference type="PANTHER" id="PTHR43827:SF3">
    <property type="entry name" value="NADP-DEPENDENT OXIDOREDUCTASE DOMAIN-CONTAINING PROTEIN"/>
    <property type="match status" value="1"/>
</dbReference>
<dbReference type="InterPro" id="IPR023210">
    <property type="entry name" value="NADP_OxRdtase_dom"/>
</dbReference>
<keyword evidence="3" id="KW-0560">Oxidoreductase</keyword>
<sequence>MVRRGAVVLLLTILHLYAAQGTATARSSAIVMATARPKKGKGKSKPPKAAQGGFGGFSAQPKTVTIPSLQLSSGVSIPALGFGTYRTGGVELRAALDHAIAVGYRHIDTARVYQNEAVVGAAIAASGIPREEFFITTKLWGTDHGDENARRAIQLSLSELGMEYVDSVLIHGPDNLGSSAEEKILLRQQTWQVMEEQLEAGSVRTIGVSNFEARHVESILACGSIKPTINQVEMHAYLAQSELRAYCAKEDILLTAYGSVGAEGLRTDPMVQDIAKVHKRTPAQISLRHTLQRGAIVLAKSTTPKRITKNAQIFDFELSPDEVAALDVLDAAARSYWDNSDVP</sequence>
<feature type="signal peptide" evidence="5">
    <location>
        <begin position="1"/>
        <end position="21"/>
    </location>
</feature>
<evidence type="ECO:0000256" key="2">
    <source>
        <dbReference type="ARBA" id="ARBA00022857"/>
    </source>
</evidence>
<evidence type="ECO:0000313" key="7">
    <source>
        <dbReference type="EMBL" id="CAD8603852.1"/>
    </source>
</evidence>
<dbReference type="EMBL" id="HBEY01014835">
    <property type="protein sequence ID" value="CAD8603852.1"/>
    <property type="molecule type" value="Transcribed_RNA"/>
</dbReference>
<evidence type="ECO:0000256" key="1">
    <source>
        <dbReference type="ARBA" id="ARBA00007905"/>
    </source>
</evidence>
<dbReference type="AlphaFoldDB" id="A0A7S0L8G3"/>
<evidence type="ECO:0000256" key="3">
    <source>
        <dbReference type="ARBA" id="ARBA00023002"/>
    </source>
</evidence>
<comment type="similarity">
    <text evidence="1">Belongs to the aldo/keto reductase family.</text>
</comment>
<dbReference type="InterPro" id="IPR020471">
    <property type="entry name" value="AKR"/>
</dbReference>
<proteinExistence type="inferred from homology"/>
<evidence type="ECO:0000256" key="4">
    <source>
        <dbReference type="SAM" id="MobiDB-lite"/>
    </source>
</evidence>
<dbReference type="SUPFAM" id="SSF51430">
    <property type="entry name" value="NAD(P)-linked oxidoreductase"/>
    <property type="match status" value="1"/>
</dbReference>
<dbReference type="PROSITE" id="PS00798">
    <property type="entry name" value="ALDOKETO_REDUCTASE_1"/>
    <property type="match status" value="1"/>
</dbReference>
<dbReference type="InterPro" id="IPR036812">
    <property type="entry name" value="NAD(P)_OxRdtase_dom_sf"/>
</dbReference>
<keyword evidence="5" id="KW-0732">Signal</keyword>
<dbReference type="CDD" id="cd19071">
    <property type="entry name" value="AKR_AKR1-5-like"/>
    <property type="match status" value="1"/>
</dbReference>
<dbReference type="GO" id="GO:0016616">
    <property type="term" value="F:oxidoreductase activity, acting on the CH-OH group of donors, NAD or NADP as acceptor"/>
    <property type="evidence" value="ECO:0007669"/>
    <property type="project" value="UniProtKB-ARBA"/>
</dbReference>
<feature type="compositionally biased region" description="Basic residues" evidence="4">
    <location>
        <begin position="36"/>
        <end position="46"/>
    </location>
</feature>
<keyword evidence="2" id="KW-0521">NADP</keyword>
<organism evidence="7">
    <name type="scientific">Coccolithus braarudii</name>
    <dbReference type="NCBI Taxonomy" id="221442"/>
    <lineage>
        <taxon>Eukaryota</taxon>
        <taxon>Haptista</taxon>
        <taxon>Haptophyta</taxon>
        <taxon>Prymnesiophyceae</taxon>
        <taxon>Coccolithales</taxon>
        <taxon>Coccolithaceae</taxon>
        <taxon>Coccolithus</taxon>
    </lineage>
</organism>
<name>A0A7S0L8G3_9EUKA</name>
<dbReference type="InterPro" id="IPR018170">
    <property type="entry name" value="Aldo/ket_reductase_CS"/>
</dbReference>